<accession>A0A217EDN8</accession>
<evidence type="ECO:0000313" key="2">
    <source>
        <dbReference type="Proteomes" id="UP000243463"/>
    </source>
</evidence>
<dbReference type="RefSeq" id="WP_088822447.1">
    <property type="nucleotide sequence ID" value="NZ_FZLN01000001.1"/>
</dbReference>
<gene>
    <name evidence="1" type="ORF">SAMN05444584_0337</name>
</gene>
<reference evidence="2" key="1">
    <citation type="submission" date="2017-06" db="EMBL/GenBank/DDBJ databases">
        <authorList>
            <person name="Varghese N."/>
            <person name="Submissions S."/>
        </authorList>
    </citation>
    <scope>NUCLEOTIDE SEQUENCE [LARGE SCALE GENOMIC DNA]</scope>
    <source>
        <strain evidence="2">ANC 5114</strain>
    </source>
</reference>
<name>A0A217EDN8_9GAMM</name>
<dbReference type="Proteomes" id="UP000243463">
    <property type="component" value="Unassembled WGS sequence"/>
</dbReference>
<protein>
    <submittedName>
        <fullName evidence="1">Uncharacterized protein</fullName>
    </submittedName>
</protein>
<dbReference type="EMBL" id="FZLN01000001">
    <property type="protein sequence ID" value="SNQ28417.1"/>
    <property type="molecule type" value="Genomic_DNA"/>
</dbReference>
<dbReference type="OrthoDB" id="9854530at2"/>
<dbReference type="AlphaFoldDB" id="A0A217EDN8"/>
<evidence type="ECO:0000313" key="1">
    <source>
        <dbReference type="EMBL" id="SNQ28417.1"/>
    </source>
</evidence>
<organism evidence="1 2">
    <name type="scientific">Acinetobacter apis</name>
    <dbReference type="NCBI Taxonomy" id="1229165"/>
    <lineage>
        <taxon>Bacteria</taxon>
        <taxon>Pseudomonadati</taxon>
        <taxon>Pseudomonadota</taxon>
        <taxon>Gammaproteobacteria</taxon>
        <taxon>Moraxellales</taxon>
        <taxon>Moraxellaceae</taxon>
        <taxon>Acinetobacter</taxon>
    </lineage>
</organism>
<keyword evidence="2" id="KW-1185">Reference proteome</keyword>
<proteinExistence type="predicted"/>
<sequence length="189" mass="22043">MLPLSKNKPKYYLTQNTLYLITANELQLIGAFPDVLTSKDLKEPSFIFLAADCYEVFICPAQSEYSPAEFLTVAENSFNAYFPHLEAIEYQLILDQPQFDRPFLCLAVKKYWLEQCTNQLTQKKFYSTQVQPLATYIFEKTAKDQARFICTEPDVITHFVQTNGELDMVFRQHMIADETIDFKTWMSLK</sequence>